<dbReference type="SUPFAM" id="SSF48452">
    <property type="entry name" value="TPR-like"/>
    <property type="match status" value="1"/>
</dbReference>
<dbReference type="EMBL" id="VZDO01000003">
    <property type="protein sequence ID" value="KAB0681432.1"/>
    <property type="molecule type" value="Genomic_DNA"/>
</dbReference>
<keyword evidence="4 6" id="KW-0472">Membrane</keyword>
<feature type="region of interest" description="Disordered" evidence="5">
    <location>
        <begin position="448"/>
        <end position="513"/>
    </location>
</feature>
<organism evidence="8 9">
    <name type="scientific">Plantimonas leprariae</name>
    <dbReference type="NCBI Taxonomy" id="2615207"/>
    <lineage>
        <taxon>Bacteria</taxon>
        <taxon>Pseudomonadati</taxon>
        <taxon>Pseudomonadota</taxon>
        <taxon>Alphaproteobacteria</taxon>
        <taxon>Hyphomicrobiales</taxon>
        <taxon>Aurantimonadaceae</taxon>
        <taxon>Plantimonas</taxon>
    </lineage>
</organism>
<reference evidence="8 9" key="1">
    <citation type="submission" date="2019-09" db="EMBL/GenBank/DDBJ databases">
        <title>YIM 132180 draft genome.</title>
        <authorList>
            <person name="Zhang K."/>
        </authorList>
    </citation>
    <scope>NUCLEOTIDE SEQUENCE [LARGE SCALE GENOMIC DNA]</scope>
    <source>
        <strain evidence="8 9">YIM 132180</strain>
    </source>
</reference>
<keyword evidence="2 6" id="KW-0812">Transmembrane</keyword>
<dbReference type="InterPro" id="IPR011990">
    <property type="entry name" value="TPR-like_helical_dom_sf"/>
</dbReference>
<feature type="compositionally biased region" description="Basic and acidic residues" evidence="5">
    <location>
        <begin position="457"/>
        <end position="466"/>
    </location>
</feature>
<dbReference type="GO" id="GO:0016020">
    <property type="term" value="C:membrane"/>
    <property type="evidence" value="ECO:0007669"/>
    <property type="project" value="UniProtKB-SubCell"/>
</dbReference>
<dbReference type="Pfam" id="PF07219">
    <property type="entry name" value="HemY_N"/>
    <property type="match status" value="1"/>
</dbReference>
<evidence type="ECO:0000259" key="7">
    <source>
        <dbReference type="Pfam" id="PF07219"/>
    </source>
</evidence>
<feature type="transmembrane region" description="Helical" evidence="6">
    <location>
        <begin position="87"/>
        <end position="103"/>
    </location>
</feature>
<sequence>MLRILSFLLIVLALALGFSWLQDHPGTFALDFGGSVVEGSVTVFVVAEIALIAAVCFVVWLVRAFFKAPDRVGRFFTTRSREKGYRALSAGIVAAGAGDAVLARRMTKRAAKLIDARKEPLVRFLDAQTAMIEGDHERARGVFQSMESDPETRLLAMRGLYLEAERLGDPSAARHYAERAARIAPHVPWAGGAVLEAKTAQGDYDGALAILDAQRDARLVDRKDSARLRAVLLTAKAQELVERDPGEARRAALEAVSLAPSLTPAAVAAAKALFRLGDLRKGSKVLEKAWETSPHPALAETYVRARPGDSVADRMKRARALAEIQPNNVESRIALAHAALDAGDFKLAREEALAASEKEPRESVFLLLADIEEAEGGSEGAVREWLGRAVRALRDPAWTADGVVAEDWAPVSPVSGKLDAFEWKVPSRHVDGSGAVIEGERGNRAAARIASGSEPAGEPREADRHAAAASGGNGSPHSAVPTSVSAGGDAAGFGPPPPPDEAARQSSSGLRLF</sequence>
<evidence type="ECO:0000313" key="8">
    <source>
        <dbReference type="EMBL" id="KAB0681432.1"/>
    </source>
</evidence>
<name>A0A7V7PRQ8_9HYPH</name>
<gene>
    <name evidence="8" type="ORF">F6X38_05995</name>
</gene>
<evidence type="ECO:0000256" key="6">
    <source>
        <dbReference type="SAM" id="Phobius"/>
    </source>
</evidence>
<dbReference type="Gene3D" id="1.25.40.10">
    <property type="entry name" value="Tetratricopeptide repeat domain"/>
    <property type="match status" value="2"/>
</dbReference>
<evidence type="ECO:0000256" key="3">
    <source>
        <dbReference type="ARBA" id="ARBA00022989"/>
    </source>
</evidence>
<keyword evidence="9" id="KW-1185">Reference proteome</keyword>
<feature type="compositionally biased region" description="Polar residues" evidence="5">
    <location>
        <begin position="504"/>
        <end position="513"/>
    </location>
</feature>
<proteinExistence type="predicted"/>
<dbReference type="AlphaFoldDB" id="A0A7V7PRQ8"/>
<feature type="transmembrane region" description="Helical" evidence="6">
    <location>
        <begin position="45"/>
        <end position="66"/>
    </location>
</feature>
<evidence type="ECO:0000313" key="9">
    <source>
        <dbReference type="Proteomes" id="UP000432089"/>
    </source>
</evidence>
<evidence type="ECO:0000256" key="5">
    <source>
        <dbReference type="SAM" id="MobiDB-lite"/>
    </source>
</evidence>
<evidence type="ECO:0000256" key="1">
    <source>
        <dbReference type="ARBA" id="ARBA00004370"/>
    </source>
</evidence>
<protein>
    <submittedName>
        <fullName evidence="8">Heme biosynthesis protein HemY</fullName>
    </submittedName>
</protein>
<dbReference type="Proteomes" id="UP000432089">
    <property type="component" value="Unassembled WGS sequence"/>
</dbReference>
<dbReference type="InterPro" id="IPR010817">
    <property type="entry name" value="HemY_N"/>
</dbReference>
<evidence type="ECO:0000256" key="2">
    <source>
        <dbReference type="ARBA" id="ARBA00022692"/>
    </source>
</evidence>
<accession>A0A7V7PRQ8</accession>
<dbReference type="RefSeq" id="WP_150968687.1">
    <property type="nucleotide sequence ID" value="NZ_VZDO01000003.1"/>
</dbReference>
<keyword evidence="3 6" id="KW-1133">Transmembrane helix</keyword>
<dbReference type="InterPro" id="IPR016982">
    <property type="entry name" value="Mms48"/>
</dbReference>
<feature type="domain" description="HemY N-terminal" evidence="7">
    <location>
        <begin position="26"/>
        <end position="134"/>
    </location>
</feature>
<evidence type="ECO:0000256" key="4">
    <source>
        <dbReference type="ARBA" id="ARBA00023136"/>
    </source>
</evidence>
<dbReference type="PIRSF" id="PIRSF031802">
    <property type="entry name" value="UCP031802"/>
    <property type="match status" value="1"/>
</dbReference>
<comment type="subcellular location">
    <subcellularLocation>
        <location evidence="1">Membrane</location>
    </subcellularLocation>
</comment>
<comment type="caution">
    <text evidence="8">The sequence shown here is derived from an EMBL/GenBank/DDBJ whole genome shotgun (WGS) entry which is preliminary data.</text>
</comment>